<evidence type="ECO:0000313" key="4">
    <source>
        <dbReference type="Proteomes" id="UP000648187"/>
    </source>
</evidence>
<dbReference type="AlphaFoldDB" id="A0A835GFL7"/>
<keyword evidence="4" id="KW-1185">Reference proteome</keyword>
<organism evidence="3 4">
    <name type="scientific">Spodoptera exigua</name>
    <name type="common">Beet armyworm</name>
    <name type="synonym">Noctua fulgens</name>
    <dbReference type="NCBI Taxonomy" id="7107"/>
    <lineage>
        <taxon>Eukaryota</taxon>
        <taxon>Metazoa</taxon>
        <taxon>Ecdysozoa</taxon>
        <taxon>Arthropoda</taxon>
        <taxon>Hexapoda</taxon>
        <taxon>Insecta</taxon>
        <taxon>Pterygota</taxon>
        <taxon>Neoptera</taxon>
        <taxon>Endopterygota</taxon>
        <taxon>Lepidoptera</taxon>
        <taxon>Glossata</taxon>
        <taxon>Ditrysia</taxon>
        <taxon>Noctuoidea</taxon>
        <taxon>Noctuidae</taxon>
        <taxon>Amphipyrinae</taxon>
        <taxon>Spodoptera</taxon>
    </lineage>
</organism>
<feature type="domain" description="Endonuclease/exonuclease/phosphatase" evidence="2">
    <location>
        <begin position="448"/>
        <end position="576"/>
    </location>
</feature>
<dbReference type="EMBL" id="JACKWZ010000118">
    <property type="protein sequence ID" value="KAF9415082.1"/>
    <property type="molecule type" value="Genomic_DNA"/>
</dbReference>
<protein>
    <recommendedName>
        <fullName evidence="2">Endonuclease/exonuclease/phosphatase domain-containing protein</fullName>
    </recommendedName>
</protein>
<evidence type="ECO:0000259" key="2">
    <source>
        <dbReference type="Pfam" id="PF03372"/>
    </source>
</evidence>
<reference evidence="3" key="1">
    <citation type="submission" date="2020-08" db="EMBL/GenBank/DDBJ databases">
        <title>Spodoptera exigua strain:BAW_Kor-Di-RS1 Genome sequencing and assembly.</title>
        <authorList>
            <person name="Kim J."/>
            <person name="Nam H.Y."/>
            <person name="Kwon M."/>
            <person name="Choi J.H."/>
            <person name="Cho S.R."/>
            <person name="Kim G.-H."/>
        </authorList>
    </citation>
    <scope>NUCLEOTIDE SEQUENCE</scope>
    <source>
        <strain evidence="3">BAW_Kor-Di-RS1</strain>
        <tissue evidence="3">Whole-body</tissue>
    </source>
</reference>
<dbReference type="SUPFAM" id="SSF56219">
    <property type="entry name" value="DNase I-like"/>
    <property type="match status" value="1"/>
</dbReference>
<dbReference type="Proteomes" id="UP000648187">
    <property type="component" value="Unassembled WGS sequence"/>
</dbReference>
<comment type="caution">
    <text evidence="3">The sequence shown here is derived from an EMBL/GenBank/DDBJ whole genome shotgun (WGS) entry which is preliminary data.</text>
</comment>
<sequence length="602" mass="69819">MNEITTEREMTNTIDIINDPNEVYEQDMKEEQQYLEENTQEVGENCDERRPSKRDREDEDEDGWTEVGRNKGKKCKGEKIEIYISCNEKMPKQFALAKFFKNEGILDIDKIKYINPYKIRVEMRNEDSMMLLEKSKEITNRGWRVQKAMEVNLSYGVIRDVDIDLTEKEMLERIECAEPAQLVAVHRLMRRTSEGEGWKPSESVRLCFKGSFRPAYIFVDGLRIRVEQYIFPVTQCSRCWKLGHTIQKCTSVKVICPKCTGNHGNCDTTSFKCTNCGGQHMALVRSCPAFLKEKRLRELMAEFNCTYRRAMTMYVPVKENKQVDRDAIAIEEQDMAVSQNGKLSFSAVLQQPRTEVITLASRVDSPPASAKKSALNTHKQKQSKKPIEVEVFTREDTLYRHEDSNTEKDKAREVQFSELISRLKEILFLKGGTVHQKVQSCLKCCVQWWNAQSVRPKSLALEQILSQDKIHIAALSETWLQPDSDFKINGYKIFRKDRHDSYGGVALLIHQSIEASLHILRSNNSDIEVLMIKVYNCDFIEYVVSMYCAPSVRTNQSDWEHIFNSVDRKAIILGDFTLTIQIGRTKRTREVLKLTMLFWRAI</sequence>
<dbReference type="GO" id="GO:0003824">
    <property type="term" value="F:catalytic activity"/>
    <property type="evidence" value="ECO:0007669"/>
    <property type="project" value="InterPro"/>
</dbReference>
<feature type="compositionally biased region" description="Basic and acidic residues" evidence="1">
    <location>
        <begin position="1"/>
        <end position="10"/>
    </location>
</feature>
<gene>
    <name evidence="3" type="ORF">HW555_007172</name>
</gene>
<dbReference type="Gene3D" id="3.60.10.10">
    <property type="entry name" value="Endonuclease/exonuclease/phosphatase"/>
    <property type="match status" value="1"/>
</dbReference>
<evidence type="ECO:0000313" key="3">
    <source>
        <dbReference type="EMBL" id="KAF9415082.1"/>
    </source>
</evidence>
<dbReference type="InterPro" id="IPR036691">
    <property type="entry name" value="Endo/exonu/phosph_ase_sf"/>
</dbReference>
<feature type="compositionally biased region" description="Basic and acidic residues" evidence="1">
    <location>
        <begin position="46"/>
        <end position="56"/>
    </location>
</feature>
<evidence type="ECO:0000256" key="1">
    <source>
        <dbReference type="SAM" id="MobiDB-lite"/>
    </source>
</evidence>
<dbReference type="Pfam" id="PF03372">
    <property type="entry name" value="Exo_endo_phos"/>
    <property type="match status" value="1"/>
</dbReference>
<accession>A0A835GFL7</accession>
<proteinExistence type="predicted"/>
<feature type="region of interest" description="Disordered" evidence="1">
    <location>
        <begin position="1"/>
        <end position="71"/>
    </location>
</feature>
<dbReference type="InterPro" id="IPR005135">
    <property type="entry name" value="Endo/exonuclease/phosphatase"/>
</dbReference>
<name>A0A835GFL7_SPOEX</name>